<dbReference type="SUPFAM" id="SSF54523">
    <property type="entry name" value="Pili subunits"/>
    <property type="match status" value="1"/>
</dbReference>
<comment type="caution">
    <text evidence="3">The sequence shown here is derived from an EMBL/GenBank/DDBJ whole genome shotgun (WGS) entry which is preliminary data.</text>
</comment>
<dbReference type="InterPro" id="IPR000983">
    <property type="entry name" value="Bac_GSPG_pilin"/>
</dbReference>
<keyword evidence="2" id="KW-0812">Transmembrane</keyword>
<feature type="transmembrane region" description="Helical" evidence="2">
    <location>
        <begin position="26"/>
        <end position="47"/>
    </location>
</feature>
<dbReference type="Pfam" id="PF07963">
    <property type="entry name" value="N_methyl"/>
    <property type="match status" value="1"/>
</dbReference>
<dbReference type="NCBIfam" id="TIGR02532">
    <property type="entry name" value="IV_pilin_GFxxxE"/>
    <property type="match status" value="1"/>
</dbReference>
<evidence type="ECO:0000256" key="2">
    <source>
        <dbReference type="SAM" id="Phobius"/>
    </source>
</evidence>
<dbReference type="PRINTS" id="PR00813">
    <property type="entry name" value="BCTERIALGSPG"/>
</dbReference>
<evidence type="ECO:0000313" key="4">
    <source>
        <dbReference type="Proteomes" id="UP001597375"/>
    </source>
</evidence>
<keyword evidence="2" id="KW-0472">Membrane</keyword>
<dbReference type="InterPro" id="IPR012902">
    <property type="entry name" value="N_methyl_site"/>
</dbReference>
<dbReference type="PANTHER" id="PTHR30093">
    <property type="entry name" value="GENERAL SECRETION PATHWAY PROTEIN G"/>
    <property type="match status" value="1"/>
</dbReference>
<proteinExistence type="predicted"/>
<gene>
    <name evidence="3" type="ORF">ACFSSA_08530</name>
</gene>
<name>A0ABW5D8K7_9BACT</name>
<sequence>MKSKYNSLCADSNRCLKNTAARGFTLVELLVVIVIIATLAGISFMGARKVLQSARESTAVSNLRTISQTLFTIQSDGGALGEFKLNGSYPAEAGYTKPGGKLYTWAYEAAEQMGYGHYDSDGWGGRFVWTTDPNETVFHDPTADWEIEDTGVPNARGNGTLWKTSHYAYNSQLGSFINPWSQNFQRGAGGYEGDRDALISQTTRPSTLIYVAQAAAADKLSELESSMPGHVVRSNSLHISPWIGGGSPATRIRGGANCAFADGHIGWVNTLKLYEGNWNSPNLVHDSTNPAKPVLK</sequence>
<accession>A0ABW5D8K7</accession>
<keyword evidence="4" id="KW-1185">Reference proteome</keyword>
<dbReference type="EMBL" id="JBHUIT010000012">
    <property type="protein sequence ID" value="MFD2256719.1"/>
    <property type="molecule type" value="Genomic_DNA"/>
</dbReference>
<dbReference type="InterPro" id="IPR045584">
    <property type="entry name" value="Pilin-like"/>
</dbReference>
<organism evidence="3 4">
    <name type="scientific">Luteolibacter algae</name>
    <dbReference type="NCBI Taxonomy" id="454151"/>
    <lineage>
        <taxon>Bacteria</taxon>
        <taxon>Pseudomonadati</taxon>
        <taxon>Verrucomicrobiota</taxon>
        <taxon>Verrucomicrobiia</taxon>
        <taxon>Verrucomicrobiales</taxon>
        <taxon>Verrucomicrobiaceae</taxon>
        <taxon>Luteolibacter</taxon>
    </lineage>
</organism>
<evidence type="ECO:0000313" key="3">
    <source>
        <dbReference type="EMBL" id="MFD2256719.1"/>
    </source>
</evidence>
<reference evidence="4" key="1">
    <citation type="journal article" date="2019" name="Int. J. Syst. Evol. Microbiol.">
        <title>The Global Catalogue of Microorganisms (GCM) 10K type strain sequencing project: providing services to taxonomists for standard genome sequencing and annotation.</title>
        <authorList>
            <consortium name="The Broad Institute Genomics Platform"/>
            <consortium name="The Broad Institute Genome Sequencing Center for Infectious Disease"/>
            <person name="Wu L."/>
            <person name="Ma J."/>
        </authorList>
    </citation>
    <scope>NUCLEOTIDE SEQUENCE [LARGE SCALE GENOMIC DNA]</scope>
    <source>
        <strain evidence="4">CGMCC 4.7106</strain>
    </source>
</reference>
<dbReference type="Gene3D" id="3.30.700.10">
    <property type="entry name" value="Glycoprotein, Type 4 Pilin"/>
    <property type="match status" value="1"/>
</dbReference>
<protein>
    <submittedName>
        <fullName evidence="3">Type II secretion system protein</fullName>
    </submittedName>
</protein>
<dbReference type="Proteomes" id="UP001597375">
    <property type="component" value="Unassembled WGS sequence"/>
</dbReference>
<dbReference type="RefSeq" id="WP_386820009.1">
    <property type="nucleotide sequence ID" value="NZ_JBHUIT010000012.1"/>
</dbReference>
<evidence type="ECO:0000256" key="1">
    <source>
        <dbReference type="ARBA" id="ARBA00022481"/>
    </source>
</evidence>
<keyword evidence="2" id="KW-1133">Transmembrane helix</keyword>
<keyword evidence="1" id="KW-0488">Methylation</keyword>